<dbReference type="PANTHER" id="PTHR43060:SF15">
    <property type="entry name" value="3-HYDROXYISOBUTYRATE DEHYDROGENASE-LIKE 1, MITOCHONDRIAL-RELATED"/>
    <property type="match status" value="1"/>
</dbReference>
<evidence type="ECO:0000313" key="6">
    <source>
        <dbReference type="EMBL" id="QUT05581.1"/>
    </source>
</evidence>
<evidence type="ECO:0000259" key="4">
    <source>
        <dbReference type="Pfam" id="PF03446"/>
    </source>
</evidence>
<organism evidence="6 7">
    <name type="scientific">Sphingobium phenoxybenzoativorans</name>
    <dbReference type="NCBI Taxonomy" id="1592790"/>
    <lineage>
        <taxon>Bacteria</taxon>
        <taxon>Pseudomonadati</taxon>
        <taxon>Pseudomonadota</taxon>
        <taxon>Alphaproteobacteria</taxon>
        <taxon>Sphingomonadales</taxon>
        <taxon>Sphingomonadaceae</taxon>
        <taxon>Sphingobium</taxon>
    </lineage>
</organism>
<keyword evidence="7" id="KW-1185">Reference proteome</keyword>
<dbReference type="InterPro" id="IPR029154">
    <property type="entry name" value="HIBADH-like_NADP-bd"/>
</dbReference>
<keyword evidence="2" id="KW-0520">NAD</keyword>
<dbReference type="SUPFAM" id="SSF48179">
    <property type="entry name" value="6-phosphogluconate dehydrogenase C-terminal domain-like"/>
    <property type="match status" value="1"/>
</dbReference>
<dbReference type="Proteomes" id="UP000681425">
    <property type="component" value="Chromosome"/>
</dbReference>
<proteinExistence type="predicted"/>
<accession>A0A975K699</accession>
<dbReference type="GO" id="GO:0051287">
    <property type="term" value="F:NAD binding"/>
    <property type="evidence" value="ECO:0007669"/>
    <property type="project" value="InterPro"/>
</dbReference>
<protein>
    <submittedName>
        <fullName evidence="6">NAD(P)-dependent oxidoreductase</fullName>
    </submittedName>
</protein>
<dbReference type="InterPro" id="IPR008927">
    <property type="entry name" value="6-PGluconate_DH-like_C_sf"/>
</dbReference>
<evidence type="ECO:0000256" key="1">
    <source>
        <dbReference type="ARBA" id="ARBA00023002"/>
    </source>
</evidence>
<dbReference type="PIRSF" id="PIRSF000103">
    <property type="entry name" value="HIBADH"/>
    <property type="match status" value="1"/>
</dbReference>
<dbReference type="SUPFAM" id="SSF51735">
    <property type="entry name" value="NAD(P)-binding Rossmann-fold domains"/>
    <property type="match status" value="1"/>
</dbReference>
<dbReference type="Gene3D" id="1.10.1040.10">
    <property type="entry name" value="N-(1-d-carboxylethyl)-l-norvaline Dehydrogenase, domain 2"/>
    <property type="match status" value="1"/>
</dbReference>
<dbReference type="PANTHER" id="PTHR43060">
    <property type="entry name" value="3-HYDROXYISOBUTYRATE DEHYDROGENASE-LIKE 1, MITOCHONDRIAL-RELATED"/>
    <property type="match status" value="1"/>
</dbReference>
<keyword evidence="1" id="KW-0560">Oxidoreductase</keyword>
<sequence length="264" mass="27638">MKVGFIGLGKQGKYLAANIARSGFELTVFDLNAKAVGELVSLGAKAARSPGDLAALSDAILICVRDDGQLHSVLNDSDGVVGSLRRGSTVVIHSTVSPSTIAAQAERIHQKGCQLIDAPVSGGEKGAIGRTMSYMVGGSSETLERCRPIFEASGTKITHTGPLGTATQAKLVHQIVISGNMLAAYEGVRVGLAAGLSKETIIKVLSEGVAQSKIADNWFDLSLRPHSIPVFYKDLELCLDFAHELGIPVPGAALAQQLIEEIVP</sequence>
<dbReference type="GO" id="GO:0016491">
    <property type="term" value="F:oxidoreductase activity"/>
    <property type="evidence" value="ECO:0007669"/>
    <property type="project" value="UniProtKB-KW"/>
</dbReference>
<dbReference type="EMBL" id="CP073910">
    <property type="protein sequence ID" value="QUT05581.1"/>
    <property type="molecule type" value="Genomic_DNA"/>
</dbReference>
<gene>
    <name evidence="6" type="ORF">KFK14_21905</name>
</gene>
<evidence type="ECO:0000256" key="3">
    <source>
        <dbReference type="PIRSR" id="PIRSR000103-1"/>
    </source>
</evidence>
<dbReference type="InterPro" id="IPR013328">
    <property type="entry name" value="6PGD_dom2"/>
</dbReference>
<feature type="domain" description="6-phosphogluconate dehydrogenase NADP-binding" evidence="4">
    <location>
        <begin position="2"/>
        <end position="161"/>
    </location>
</feature>
<evidence type="ECO:0000259" key="5">
    <source>
        <dbReference type="Pfam" id="PF14833"/>
    </source>
</evidence>
<dbReference type="InterPro" id="IPR015815">
    <property type="entry name" value="HIBADH-related"/>
</dbReference>
<dbReference type="Pfam" id="PF14833">
    <property type="entry name" value="NAD_binding_11"/>
    <property type="match status" value="1"/>
</dbReference>
<dbReference type="GO" id="GO:0050661">
    <property type="term" value="F:NADP binding"/>
    <property type="evidence" value="ECO:0007669"/>
    <property type="project" value="InterPro"/>
</dbReference>
<reference evidence="6" key="1">
    <citation type="submission" date="2021-04" db="EMBL/GenBank/DDBJ databases">
        <title>Isolation of p-tert-butylphenol degrading bacteria Sphingobium phenoxybenzoativorans Tas13 from active sludge.</title>
        <authorList>
            <person name="Li Y."/>
        </authorList>
    </citation>
    <scope>NUCLEOTIDE SEQUENCE</scope>
    <source>
        <strain evidence="6">Tas13</strain>
    </source>
</reference>
<dbReference type="InterPro" id="IPR036291">
    <property type="entry name" value="NAD(P)-bd_dom_sf"/>
</dbReference>
<feature type="active site" evidence="3">
    <location>
        <position position="170"/>
    </location>
</feature>
<dbReference type="InterPro" id="IPR006115">
    <property type="entry name" value="6PGDH_NADP-bd"/>
</dbReference>
<dbReference type="AlphaFoldDB" id="A0A975K699"/>
<dbReference type="KEGG" id="spph:KFK14_21905"/>
<dbReference type="RefSeq" id="WP_212609116.1">
    <property type="nucleotide sequence ID" value="NZ_CP073910.1"/>
</dbReference>
<dbReference type="Gene3D" id="3.40.50.720">
    <property type="entry name" value="NAD(P)-binding Rossmann-like Domain"/>
    <property type="match status" value="1"/>
</dbReference>
<dbReference type="Pfam" id="PF03446">
    <property type="entry name" value="NAD_binding_2"/>
    <property type="match status" value="1"/>
</dbReference>
<evidence type="ECO:0000256" key="2">
    <source>
        <dbReference type="ARBA" id="ARBA00023027"/>
    </source>
</evidence>
<evidence type="ECO:0000313" key="7">
    <source>
        <dbReference type="Proteomes" id="UP000681425"/>
    </source>
</evidence>
<name>A0A975K699_9SPHN</name>
<feature type="domain" description="3-hydroxyisobutyrate dehydrogenase-like NAD-binding" evidence="5">
    <location>
        <begin position="164"/>
        <end position="261"/>
    </location>
</feature>